<name>A0A078IN63_BRANA</name>
<accession>A0A078IN63</accession>
<dbReference type="PaxDb" id="3708-A0A078IN63"/>
<dbReference type="Gramene" id="CDY51367">
    <property type="protein sequence ID" value="CDY51367"/>
    <property type="gene ID" value="GSBRNA2T00003274001"/>
</dbReference>
<protein>
    <submittedName>
        <fullName evidence="1">BnaA04g28610D protein</fullName>
    </submittedName>
</protein>
<dbReference type="STRING" id="3708.A0A078IN63"/>
<sequence length="74" mass="8314">MGEYKIEDFSKPITPVEGAKTGVFWNIDDCPFPVTCQCGLMLMRRKGIGRGRVSFCVRRRGNPKSISFQEGINS</sequence>
<dbReference type="EMBL" id="LK032988">
    <property type="protein sequence ID" value="CDY51367.1"/>
    <property type="molecule type" value="Genomic_DNA"/>
</dbReference>
<dbReference type="AlphaFoldDB" id="A0A078IN63"/>
<dbReference type="Proteomes" id="UP000028999">
    <property type="component" value="Unassembled WGS sequence"/>
</dbReference>
<reference evidence="1 2" key="1">
    <citation type="journal article" date="2014" name="Science">
        <title>Plant genetics. Early allopolyploid evolution in the post-Neolithic Brassica napus oilseed genome.</title>
        <authorList>
            <person name="Chalhoub B."/>
            <person name="Denoeud F."/>
            <person name="Liu S."/>
            <person name="Parkin I.A."/>
            <person name="Tang H."/>
            <person name="Wang X."/>
            <person name="Chiquet J."/>
            <person name="Belcram H."/>
            <person name="Tong C."/>
            <person name="Samans B."/>
            <person name="Correa M."/>
            <person name="Da Silva C."/>
            <person name="Just J."/>
            <person name="Falentin C."/>
            <person name="Koh C.S."/>
            <person name="Le Clainche I."/>
            <person name="Bernard M."/>
            <person name="Bento P."/>
            <person name="Noel B."/>
            <person name="Labadie K."/>
            <person name="Alberti A."/>
            <person name="Charles M."/>
            <person name="Arnaud D."/>
            <person name="Guo H."/>
            <person name="Daviaud C."/>
            <person name="Alamery S."/>
            <person name="Jabbari K."/>
            <person name="Zhao M."/>
            <person name="Edger P.P."/>
            <person name="Chelaifa H."/>
            <person name="Tack D."/>
            <person name="Lassalle G."/>
            <person name="Mestiri I."/>
            <person name="Schnel N."/>
            <person name="Le Paslier M.C."/>
            <person name="Fan G."/>
            <person name="Renault V."/>
            <person name="Bayer P.E."/>
            <person name="Golicz A.A."/>
            <person name="Manoli S."/>
            <person name="Lee T.H."/>
            <person name="Thi V.H."/>
            <person name="Chalabi S."/>
            <person name="Hu Q."/>
            <person name="Fan C."/>
            <person name="Tollenaere R."/>
            <person name="Lu Y."/>
            <person name="Battail C."/>
            <person name="Shen J."/>
            <person name="Sidebottom C.H."/>
            <person name="Wang X."/>
            <person name="Canaguier A."/>
            <person name="Chauveau A."/>
            <person name="Berard A."/>
            <person name="Deniot G."/>
            <person name="Guan M."/>
            <person name="Liu Z."/>
            <person name="Sun F."/>
            <person name="Lim Y.P."/>
            <person name="Lyons E."/>
            <person name="Town C.D."/>
            <person name="Bancroft I."/>
            <person name="Wang X."/>
            <person name="Meng J."/>
            <person name="Ma J."/>
            <person name="Pires J.C."/>
            <person name="King G.J."/>
            <person name="Brunel D."/>
            <person name="Delourme R."/>
            <person name="Renard M."/>
            <person name="Aury J.M."/>
            <person name="Adams K.L."/>
            <person name="Batley J."/>
            <person name="Snowdon R.J."/>
            <person name="Tost J."/>
            <person name="Edwards D."/>
            <person name="Zhou Y."/>
            <person name="Hua W."/>
            <person name="Sharpe A.G."/>
            <person name="Paterson A.H."/>
            <person name="Guan C."/>
            <person name="Wincker P."/>
        </authorList>
    </citation>
    <scope>NUCLEOTIDE SEQUENCE [LARGE SCALE GENOMIC DNA]</scope>
    <source>
        <strain evidence="2">cv. Darmor-bzh</strain>
    </source>
</reference>
<organism evidence="1 2">
    <name type="scientific">Brassica napus</name>
    <name type="common">Rape</name>
    <dbReference type="NCBI Taxonomy" id="3708"/>
    <lineage>
        <taxon>Eukaryota</taxon>
        <taxon>Viridiplantae</taxon>
        <taxon>Streptophyta</taxon>
        <taxon>Embryophyta</taxon>
        <taxon>Tracheophyta</taxon>
        <taxon>Spermatophyta</taxon>
        <taxon>Magnoliopsida</taxon>
        <taxon>eudicotyledons</taxon>
        <taxon>Gunneridae</taxon>
        <taxon>Pentapetalae</taxon>
        <taxon>rosids</taxon>
        <taxon>malvids</taxon>
        <taxon>Brassicales</taxon>
        <taxon>Brassicaceae</taxon>
        <taxon>Brassiceae</taxon>
        <taxon>Brassica</taxon>
    </lineage>
</organism>
<proteinExistence type="predicted"/>
<evidence type="ECO:0000313" key="2">
    <source>
        <dbReference type="Proteomes" id="UP000028999"/>
    </source>
</evidence>
<evidence type="ECO:0000313" key="1">
    <source>
        <dbReference type="EMBL" id="CDY51367.1"/>
    </source>
</evidence>
<keyword evidence="2" id="KW-1185">Reference proteome</keyword>
<gene>
    <name evidence="1" type="primary">BnaA04g28610D</name>
    <name evidence="1" type="ORF">GSBRNA2T00003274001</name>
</gene>